<dbReference type="EMBL" id="CAJVPZ010063406">
    <property type="protein sequence ID" value="CAG8793239.1"/>
    <property type="molecule type" value="Genomic_DNA"/>
</dbReference>
<organism evidence="1 2">
    <name type="scientific">Racocetra fulgida</name>
    <dbReference type="NCBI Taxonomy" id="60492"/>
    <lineage>
        <taxon>Eukaryota</taxon>
        <taxon>Fungi</taxon>
        <taxon>Fungi incertae sedis</taxon>
        <taxon>Mucoromycota</taxon>
        <taxon>Glomeromycotina</taxon>
        <taxon>Glomeromycetes</taxon>
        <taxon>Diversisporales</taxon>
        <taxon>Gigasporaceae</taxon>
        <taxon>Racocetra</taxon>
    </lineage>
</organism>
<gene>
    <name evidence="1" type="ORF">RFULGI_LOCUS16961</name>
</gene>
<feature type="non-terminal residue" evidence="1">
    <location>
        <position position="1"/>
    </location>
</feature>
<proteinExistence type="predicted"/>
<name>A0A9N9JTR5_9GLOM</name>
<dbReference type="AlphaFoldDB" id="A0A9N9JTR5"/>
<accession>A0A9N9JTR5</accession>
<protein>
    <submittedName>
        <fullName evidence="1">596_t:CDS:1</fullName>
    </submittedName>
</protein>
<sequence length="65" mass="7687">YRHRQYLFIDTSSLLTDNIECMTLINNIEQSTTNYQINDDLQACDELYAQLIEVTEKTLEILKDQ</sequence>
<evidence type="ECO:0000313" key="1">
    <source>
        <dbReference type="EMBL" id="CAG8793239.1"/>
    </source>
</evidence>
<evidence type="ECO:0000313" key="2">
    <source>
        <dbReference type="Proteomes" id="UP000789396"/>
    </source>
</evidence>
<reference evidence="1" key="1">
    <citation type="submission" date="2021-06" db="EMBL/GenBank/DDBJ databases">
        <authorList>
            <person name="Kallberg Y."/>
            <person name="Tangrot J."/>
            <person name="Rosling A."/>
        </authorList>
    </citation>
    <scope>NUCLEOTIDE SEQUENCE</scope>
    <source>
        <strain evidence="1">IN212</strain>
    </source>
</reference>
<keyword evidence="2" id="KW-1185">Reference proteome</keyword>
<dbReference type="OrthoDB" id="2312346at2759"/>
<comment type="caution">
    <text evidence="1">The sequence shown here is derived from an EMBL/GenBank/DDBJ whole genome shotgun (WGS) entry which is preliminary data.</text>
</comment>
<dbReference type="Proteomes" id="UP000789396">
    <property type="component" value="Unassembled WGS sequence"/>
</dbReference>